<protein>
    <submittedName>
        <fullName evidence="1">DUF3017 domain-containing protein</fullName>
    </submittedName>
</protein>
<accession>A0A939LQQ2</accession>
<comment type="caution">
    <text evidence="1">The sequence shown here is derived from an EMBL/GenBank/DDBJ whole genome shotgun (WGS) entry which is preliminary data.</text>
</comment>
<organism evidence="1 2">
    <name type="scientific">Actinotalea soli</name>
    <dbReference type="NCBI Taxonomy" id="2819234"/>
    <lineage>
        <taxon>Bacteria</taxon>
        <taxon>Bacillati</taxon>
        <taxon>Actinomycetota</taxon>
        <taxon>Actinomycetes</taxon>
        <taxon>Micrococcales</taxon>
        <taxon>Cellulomonadaceae</taxon>
        <taxon>Actinotalea</taxon>
    </lineage>
</organism>
<gene>
    <name evidence="1" type="ORF">J4G33_10590</name>
</gene>
<keyword evidence="2" id="KW-1185">Reference proteome</keyword>
<evidence type="ECO:0000313" key="2">
    <source>
        <dbReference type="Proteomes" id="UP000664209"/>
    </source>
</evidence>
<dbReference type="EMBL" id="JAGEMK010000005">
    <property type="protein sequence ID" value="MBO1752248.1"/>
    <property type="molecule type" value="Genomic_DNA"/>
</dbReference>
<sequence length="74" mass="7266">MTTAIALACVAAEVVDAQVGVAVIIGTLVAAAVARLVGRGRHPEGVAVRSTWQDAVTLGGLAVAMGVLVFAPGV</sequence>
<name>A0A939LQQ2_9CELL</name>
<reference evidence="1" key="1">
    <citation type="submission" date="2021-03" db="EMBL/GenBank/DDBJ databases">
        <title>Actinotalea soli sp. nov., isolated from soil.</title>
        <authorList>
            <person name="Ping W."/>
            <person name="Zhang J."/>
        </authorList>
    </citation>
    <scope>NUCLEOTIDE SEQUENCE</scope>
    <source>
        <strain evidence="1">BY-33</strain>
    </source>
</reference>
<proteinExistence type="predicted"/>
<dbReference type="Proteomes" id="UP000664209">
    <property type="component" value="Unassembled WGS sequence"/>
</dbReference>
<evidence type="ECO:0000313" key="1">
    <source>
        <dbReference type="EMBL" id="MBO1752248.1"/>
    </source>
</evidence>
<dbReference type="AlphaFoldDB" id="A0A939LQQ2"/>